<gene>
    <name evidence="4" type="ORF">ACI2JU_02185</name>
</gene>
<evidence type="ECO:0000259" key="3">
    <source>
        <dbReference type="Pfam" id="PF13505"/>
    </source>
</evidence>
<evidence type="ECO:0000313" key="5">
    <source>
        <dbReference type="Proteomes" id="UP001620262"/>
    </source>
</evidence>
<feature type="domain" description="Outer membrane protein beta-barrel" evidence="3">
    <location>
        <begin position="5"/>
        <end position="195"/>
    </location>
</feature>
<dbReference type="EMBL" id="JBJDOT010000002">
    <property type="protein sequence ID" value="MFK3862678.1"/>
    <property type="molecule type" value="Genomic_DNA"/>
</dbReference>
<accession>A0ABW8KSI6</accession>
<protein>
    <submittedName>
        <fullName evidence="4">Outer membrane beta-barrel protein</fullName>
    </submittedName>
</protein>
<evidence type="ECO:0000256" key="2">
    <source>
        <dbReference type="SAM" id="SignalP"/>
    </source>
</evidence>
<keyword evidence="1 2" id="KW-0732">Signal</keyword>
<feature type="signal peptide" evidence="2">
    <location>
        <begin position="1"/>
        <end position="19"/>
    </location>
</feature>
<dbReference type="Pfam" id="PF13505">
    <property type="entry name" value="OMP_b-brl"/>
    <property type="match status" value="1"/>
</dbReference>
<keyword evidence="5" id="KW-1185">Reference proteome</keyword>
<feature type="chain" id="PRO_5045656368" evidence="2">
    <location>
        <begin position="20"/>
        <end position="195"/>
    </location>
</feature>
<sequence>MKKVFVLLCLLLVSQSALAGYSLSLYTGKSFNQSLETKNGLAIELKDSNHLAFSIDRTIDSARYGFYFSNTESDFQSSPDKNVEMQYFMFQSAVEVPLSNHINSYVGAQIGANYISPNFTSSDTFFASGLYGGLEYLFSDQARILFETRWLATIVNNASNVSCALPTDENKQCLWHFDGDVFNQFQTSLGFTYRF</sequence>
<name>A0ABW8KSI6_9GAMM</name>
<organism evidence="4 5">
    <name type="scientific">Pseudoalteromonas rhizosphaerae</name>
    <dbReference type="NCBI Taxonomy" id="2518973"/>
    <lineage>
        <taxon>Bacteria</taxon>
        <taxon>Pseudomonadati</taxon>
        <taxon>Pseudomonadota</taxon>
        <taxon>Gammaproteobacteria</taxon>
        <taxon>Alteromonadales</taxon>
        <taxon>Pseudoalteromonadaceae</taxon>
        <taxon>Pseudoalteromonas</taxon>
    </lineage>
</organism>
<evidence type="ECO:0000313" key="4">
    <source>
        <dbReference type="EMBL" id="MFK3862678.1"/>
    </source>
</evidence>
<dbReference type="InterPro" id="IPR027385">
    <property type="entry name" value="Beta-barrel_OMP"/>
</dbReference>
<reference evidence="4 5" key="1">
    <citation type="submission" date="2024-11" db="EMBL/GenBank/DDBJ databases">
        <title>The Natural Products Discovery Center: Release of the First 8490 Sequenced Strains for Exploring Actinobacteria Biosynthetic Diversity.</title>
        <authorList>
            <person name="Kalkreuter E."/>
            <person name="Kautsar S.A."/>
            <person name="Yang D."/>
            <person name="Bader C.D."/>
            <person name="Teijaro C.N."/>
            <person name="Fluegel L."/>
            <person name="Davis C.M."/>
            <person name="Simpson J.R."/>
            <person name="Lauterbach L."/>
            <person name="Steele A.D."/>
            <person name="Gui C."/>
            <person name="Meng S."/>
            <person name="Li G."/>
            <person name="Viehrig K."/>
            <person name="Ye F."/>
            <person name="Su P."/>
            <person name="Kiefer A.F."/>
            <person name="Nichols A."/>
            <person name="Cepeda A.J."/>
            <person name="Yan W."/>
            <person name="Fan B."/>
            <person name="Jiang Y."/>
            <person name="Adhikari A."/>
            <person name="Zheng C.-J."/>
            <person name="Schuster L."/>
            <person name="Cowan T.M."/>
            <person name="Smanski M.J."/>
            <person name="Chevrette M.G."/>
            <person name="De Carvalho L.P.S."/>
            <person name="Shen B."/>
        </authorList>
    </citation>
    <scope>NUCLEOTIDE SEQUENCE [LARGE SCALE GENOMIC DNA]</scope>
    <source>
        <strain evidence="4 5">NPDC078403</strain>
    </source>
</reference>
<proteinExistence type="predicted"/>
<evidence type="ECO:0000256" key="1">
    <source>
        <dbReference type="ARBA" id="ARBA00022729"/>
    </source>
</evidence>
<dbReference type="SUPFAM" id="SSF56925">
    <property type="entry name" value="OMPA-like"/>
    <property type="match status" value="1"/>
</dbReference>
<dbReference type="Proteomes" id="UP001620262">
    <property type="component" value="Unassembled WGS sequence"/>
</dbReference>
<dbReference type="Gene3D" id="2.40.160.20">
    <property type="match status" value="1"/>
</dbReference>
<dbReference type="InterPro" id="IPR011250">
    <property type="entry name" value="OMP/PagP_B-barrel"/>
</dbReference>
<dbReference type="RefSeq" id="WP_404674614.1">
    <property type="nucleotide sequence ID" value="NZ_JBJDOT010000002.1"/>
</dbReference>
<comment type="caution">
    <text evidence="4">The sequence shown here is derived from an EMBL/GenBank/DDBJ whole genome shotgun (WGS) entry which is preliminary data.</text>
</comment>